<dbReference type="GO" id="GO:0003356">
    <property type="term" value="P:regulation of cilium beat frequency"/>
    <property type="evidence" value="ECO:0007669"/>
    <property type="project" value="TreeGrafter"/>
</dbReference>
<keyword evidence="5" id="KW-0970">Cilium biogenesis/degradation</keyword>
<evidence type="ECO:0000256" key="3">
    <source>
        <dbReference type="ARBA" id="ARBA00021602"/>
    </source>
</evidence>
<comment type="similarity">
    <text evidence="2">Belongs to the CFAP206 family.</text>
</comment>
<keyword evidence="10" id="KW-1185">Reference proteome</keyword>
<evidence type="ECO:0000256" key="6">
    <source>
        <dbReference type="ARBA" id="ARBA00023069"/>
    </source>
</evidence>
<dbReference type="GO" id="GO:0005930">
    <property type="term" value="C:axoneme"/>
    <property type="evidence" value="ECO:0007669"/>
    <property type="project" value="UniProtKB-SubCell"/>
</dbReference>
<dbReference type="PANTHER" id="PTHR21442">
    <property type="entry name" value="CILIA- AND FLAGELLA-ASSOCIATED PROTEIN 206"/>
    <property type="match status" value="1"/>
</dbReference>
<accession>A0A1J4KM19</accession>
<protein>
    <recommendedName>
        <fullName evidence="3">Cilia- and flagella-associated protein 206</fullName>
    </recommendedName>
</protein>
<name>A0A1J4KM19_9EUKA</name>
<comment type="subcellular location">
    <subcellularLocation>
        <location evidence="1">Cytoplasm</location>
        <location evidence="1">Cytoskeleton</location>
        <location evidence="1">Cilium axoneme</location>
    </subcellularLocation>
</comment>
<reference evidence="9" key="1">
    <citation type="submission" date="2016-10" db="EMBL/GenBank/DDBJ databases">
        <authorList>
            <person name="Benchimol M."/>
            <person name="Almeida L.G."/>
            <person name="Vasconcelos A.T."/>
            <person name="Perreira-Neves A."/>
            <person name="Rosa I.A."/>
            <person name="Tasca T."/>
            <person name="Bogo M.R."/>
            <person name="de Souza W."/>
        </authorList>
    </citation>
    <scope>NUCLEOTIDE SEQUENCE [LARGE SCALE GENOMIC DNA]</scope>
    <source>
        <strain evidence="9">K</strain>
    </source>
</reference>
<evidence type="ECO:0000256" key="5">
    <source>
        <dbReference type="ARBA" id="ARBA00022794"/>
    </source>
</evidence>
<comment type="caution">
    <text evidence="9">The sequence shown here is derived from an EMBL/GenBank/DDBJ whole genome shotgun (WGS) entry which is preliminary data.</text>
</comment>
<keyword evidence="7" id="KW-0206">Cytoskeleton</keyword>
<dbReference type="PANTHER" id="PTHR21442:SF0">
    <property type="entry name" value="CILIA- AND FLAGELLA-ASSOCIATED PROTEIN 206"/>
    <property type="match status" value="1"/>
</dbReference>
<evidence type="ECO:0000313" key="10">
    <source>
        <dbReference type="Proteomes" id="UP000179807"/>
    </source>
</evidence>
<keyword evidence="8" id="KW-0966">Cell projection</keyword>
<keyword evidence="4" id="KW-0963">Cytoplasm</keyword>
<dbReference type="GO" id="GO:0030030">
    <property type="term" value="P:cell projection organization"/>
    <property type="evidence" value="ECO:0007669"/>
    <property type="project" value="UniProtKB-KW"/>
</dbReference>
<proteinExistence type="inferred from homology"/>
<dbReference type="GO" id="GO:0036064">
    <property type="term" value="C:ciliary basal body"/>
    <property type="evidence" value="ECO:0007669"/>
    <property type="project" value="TreeGrafter"/>
</dbReference>
<evidence type="ECO:0000256" key="4">
    <source>
        <dbReference type="ARBA" id="ARBA00022490"/>
    </source>
</evidence>
<keyword evidence="6" id="KW-0969">Cilium</keyword>
<dbReference type="GeneID" id="94834509"/>
<dbReference type="Pfam" id="PF12018">
    <property type="entry name" value="FAP206"/>
    <property type="match status" value="1"/>
</dbReference>
<organism evidence="9 10">
    <name type="scientific">Tritrichomonas foetus</name>
    <dbReference type="NCBI Taxonomy" id="1144522"/>
    <lineage>
        <taxon>Eukaryota</taxon>
        <taxon>Metamonada</taxon>
        <taxon>Parabasalia</taxon>
        <taxon>Tritrichomonadida</taxon>
        <taxon>Tritrichomonadidae</taxon>
        <taxon>Tritrichomonas</taxon>
    </lineage>
</organism>
<evidence type="ECO:0000256" key="2">
    <source>
        <dbReference type="ARBA" id="ARBA00010500"/>
    </source>
</evidence>
<dbReference type="OrthoDB" id="10251073at2759"/>
<dbReference type="Proteomes" id="UP000179807">
    <property type="component" value="Unassembled WGS sequence"/>
</dbReference>
<dbReference type="AlphaFoldDB" id="A0A1J4KM19"/>
<dbReference type="InterPro" id="IPR021897">
    <property type="entry name" value="FAP206"/>
</dbReference>
<evidence type="ECO:0000256" key="1">
    <source>
        <dbReference type="ARBA" id="ARBA00004430"/>
    </source>
</evidence>
<evidence type="ECO:0000256" key="8">
    <source>
        <dbReference type="ARBA" id="ARBA00023273"/>
    </source>
</evidence>
<evidence type="ECO:0000256" key="7">
    <source>
        <dbReference type="ARBA" id="ARBA00023212"/>
    </source>
</evidence>
<gene>
    <name evidence="9" type="ORF">TRFO_17813</name>
</gene>
<dbReference type="VEuPathDB" id="TrichDB:TRFO_17813"/>
<evidence type="ECO:0000313" key="9">
    <source>
        <dbReference type="EMBL" id="OHT12345.1"/>
    </source>
</evidence>
<dbReference type="RefSeq" id="XP_068365481.1">
    <property type="nucleotide sequence ID" value="XM_068499805.1"/>
</dbReference>
<sequence length="617" mass="70498">MEDSIIAIVQTLTDECSAHNIEATPALIAYTVRSIISRNIDDYQIDVSQPLDEEKTVKLHNEALELLQDPESLPMLTIRMQVDMDLGLAQSERSQKQREDRENEHRSAIEQELITTRARSTTALESLYRKIVSYTIISSKWGSPNDPQCVRQATAALEQVFPPSDLSKFIAGSDDDKRKHLQEVSKLVLGVRVFQTFGGDMADPSTNLRLEIPKKLDALKNRIQQSIDNINSTIIQYNEQLKPDPKPGEPREMIQLRRRLTDELANRQQFLFFYELLLNRLREVSKSIEQSCVEFDSLIENLRGLMELSDSVPTAKAFPIFSALSVVWMSFKSAEDQIKSFELLLARLRKHRDTFNYSINEKAESPTTSRQAVQQTEVKFDDPNAPPIPKESEVVADDSQPVLVQRDADGEFAFNGFCPVTLVERDGLLLPGDVVLGSIKWERKYYAFVDQDKRAKFQQDPAKWHQEAIAVAKKHPELVSLLGLQAEFQNLHAPKIPVKAKVPEPPNSKYRDAGIETELHPIESYIDRTYHWNQWELMKRKKILKGLENKRTKGNQTDTSHFRRETQIQTVEKRDKNEQTRVDSGVAMPKTVRYIAGLRGDTQTKATVVTMTLDLNK</sequence>
<dbReference type="EMBL" id="MLAK01000565">
    <property type="protein sequence ID" value="OHT12345.1"/>
    <property type="molecule type" value="Genomic_DNA"/>
</dbReference>